<dbReference type="Proteomes" id="UP001165085">
    <property type="component" value="Unassembled WGS sequence"/>
</dbReference>
<reference evidence="5" key="1">
    <citation type="journal article" date="2023" name="Commun. Biol.">
        <title>Genome analysis of Parmales, the sister group of diatoms, reveals the evolutionary specialization of diatoms from phago-mixotrophs to photoautotrophs.</title>
        <authorList>
            <person name="Ban H."/>
            <person name="Sato S."/>
            <person name="Yoshikawa S."/>
            <person name="Yamada K."/>
            <person name="Nakamura Y."/>
            <person name="Ichinomiya M."/>
            <person name="Sato N."/>
            <person name="Blanc-Mathieu R."/>
            <person name="Endo H."/>
            <person name="Kuwata A."/>
            <person name="Ogata H."/>
        </authorList>
    </citation>
    <scope>NUCLEOTIDE SEQUENCE [LARGE SCALE GENOMIC DNA]</scope>
    <source>
        <strain evidence="5">NIES 3701</strain>
    </source>
</reference>
<feature type="chain" id="PRO_5040900260" evidence="3">
    <location>
        <begin position="18"/>
        <end position="389"/>
    </location>
</feature>
<keyword evidence="3" id="KW-0732">Signal</keyword>
<dbReference type="Pfam" id="PF00106">
    <property type="entry name" value="adh_short"/>
    <property type="match status" value="1"/>
</dbReference>
<protein>
    <submittedName>
        <fullName evidence="4">Uncharacterized protein</fullName>
    </submittedName>
</protein>
<evidence type="ECO:0000313" key="4">
    <source>
        <dbReference type="EMBL" id="GMH73069.1"/>
    </source>
</evidence>
<evidence type="ECO:0000256" key="3">
    <source>
        <dbReference type="SAM" id="SignalP"/>
    </source>
</evidence>
<dbReference type="SUPFAM" id="SSF51735">
    <property type="entry name" value="NAD(P)-binding Rossmann-fold domains"/>
    <property type="match status" value="1"/>
</dbReference>
<comment type="similarity">
    <text evidence="1">Belongs to the short-chain dehydrogenases/reductases (SDR) family.</text>
</comment>
<dbReference type="PRINTS" id="PR00081">
    <property type="entry name" value="GDHRDH"/>
</dbReference>
<accession>A0A9W7E9A2</accession>
<keyword evidence="2" id="KW-0560">Oxidoreductase</keyword>
<dbReference type="PANTHER" id="PTHR24320">
    <property type="entry name" value="RETINOL DEHYDROGENASE"/>
    <property type="match status" value="1"/>
</dbReference>
<dbReference type="PANTHER" id="PTHR24320:SF227">
    <property type="entry name" value="RETINOL DEHYDROGENASE 11"/>
    <property type="match status" value="1"/>
</dbReference>
<dbReference type="InterPro" id="IPR036291">
    <property type="entry name" value="NAD(P)-bd_dom_sf"/>
</dbReference>
<dbReference type="Gene3D" id="3.40.50.720">
    <property type="entry name" value="NAD(P)-binding Rossmann-like Domain"/>
    <property type="match status" value="1"/>
</dbReference>
<dbReference type="OrthoDB" id="157221at2759"/>
<dbReference type="AlphaFoldDB" id="A0A9W7E9A2"/>
<evidence type="ECO:0000256" key="2">
    <source>
        <dbReference type="ARBA" id="ARBA00023002"/>
    </source>
</evidence>
<sequence length="389" mass="41736">MSKYILLPLVVFIAVMAQLDLDGGFAGVGAIVDLVKDCYGGTEWCDASLIPRLPKIAASMGLDKFKPTAMSIADMHAPGKQSLEGRVAIVTGATAGVGQETARVLLAHGCHVILAVRNVDKGKATVQRFVEANTVSGKATVLELDLSDLRSVESFAAEFKKLKLPLHILVNNAGIMMPGLEKKRSAQGHEFQFSVNHLGHFHLTSLLEEKILSSNTVGNPGRVLYLTSSGLEFWNGPGKDGLQAQIPPESRKYNSFFGYILTKALNTLTAKEQQRRWQGKSAIAMSLNPGLVGGITGGGGPTMLDEAGPMRGAFYGWPFAHAQRSAKLGAATTIHTALAKEVVDEVRSGATYYNNCAPLVPGDISLHPEWFGEEVAKEAWERTAKILKA</sequence>
<feature type="signal peptide" evidence="3">
    <location>
        <begin position="1"/>
        <end position="17"/>
    </location>
</feature>
<keyword evidence="5" id="KW-1185">Reference proteome</keyword>
<evidence type="ECO:0000256" key="1">
    <source>
        <dbReference type="ARBA" id="ARBA00006484"/>
    </source>
</evidence>
<evidence type="ECO:0000313" key="5">
    <source>
        <dbReference type="Proteomes" id="UP001165085"/>
    </source>
</evidence>
<dbReference type="EMBL" id="BRXY01000163">
    <property type="protein sequence ID" value="GMH73069.1"/>
    <property type="molecule type" value="Genomic_DNA"/>
</dbReference>
<comment type="caution">
    <text evidence="4">The sequence shown here is derived from an EMBL/GenBank/DDBJ whole genome shotgun (WGS) entry which is preliminary data.</text>
</comment>
<dbReference type="GO" id="GO:0016491">
    <property type="term" value="F:oxidoreductase activity"/>
    <property type="evidence" value="ECO:0007669"/>
    <property type="project" value="UniProtKB-KW"/>
</dbReference>
<dbReference type="InterPro" id="IPR002347">
    <property type="entry name" value="SDR_fam"/>
</dbReference>
<name>A0A9W7E9A2_9STRA</name>
<gene>
    <name evidence="4" type="ORF">TrST_g10226</name>
</gene>
<organism evidence="4 5">
    <name type="scientific">Triparma strigata</name>
    <dbReference type="NCBI Taxonomy" id="1606541"/>
    <lineage>
        <taxon>Eukaryota</taxon>
        <taxon>Sar</taxon>
        <taxon>Stramenopiles</taxon>
        <taxon>Ochrophyta</taxon>
        <taxon>Bolidophyceae</taxon>
        <taxon>Parmales</taxon>
        <taxon>Triparmaceae</taxon>
        <taxon>Triparma</taxon>
    </lineage>
</organism>
<proteinExistence type="inferred from homology"/>